<protein>
    <submittedName>
        <fullName evidence="2">Uncharacterized protein</fullName>
    </submittedName>
</protein>
<sequence>MSCQNLSNSKDGSTEIGTNAVDSTKEIASSNTRTNIQERVTTHTAPKQFSEANVAEQPKPSNSKDRSSKVETSTMGSPKENGSSDAETGVEKPVTTNSPKKVSEANDCDLLKPSNPKDGSTELGTNTNSPKKCFRS</sequence>
<organism evidence="2 3">
    <name type="scientific">Rubus argutus</name>
    <name type="common">Southern blackberry</name>
    <dbReference type="NCBI Taxonomy" id="59490"/>
    <lineage>
        <taxon>Eukaryota</taxon>
        <taxon>Viridiplantae</taxon>
        <taxon>Streptophyta</taxon>
        <taxon>Embryophyta</taxon>
        <taxon>Tracheophyta</taxon>
        <taxon>Spermatophyta</taxon>
        <taxon>Magnoliopsida</taxon>
        <taxon>eudicotyledons</taxon>
        <taxon>Gunneridae</taxon>
        <taxon>Pentapetalae</taxon>
        <taxon>rosids</taxon>
        <taxon>fabids</taxon>
        <taxon>Rosales</taxon>
        <taxon>Rosaceae</taxon>
        <taxon>Rosoideae</taxon>
        <taxon>Rosoideae incertae sedis</taxon>
        <taxon>Rubus</taxon>
    </lineage>
</organism>
<evidence type="ECO:0000313" key="2">
    <source>
        <dbReference type="EMBL" id="KAK9942716.1"/>
    </source>
</evidence>
<keyword evidence="3" id="KW-1185">Reference proteome</keyword>
<feature type="region of interest" description="Disordered" evidence="1">
    <location>
        <begin position="1"/>
        <end position="136"/>
    </location>
</feature>
<evidence type="ECO:0000313" key="3">
    <source>
        <dbReference type="Proteomes" id="UP001457282"/>
    </source>
</evidence>
<gene>
    <name evidence="2" type="ORF">M0R45_008366</name>
</gene>
<evidence type="ECO:0000256" key="1">
    <source>
        <dbReference type="SAM" id="MobiDB-lite"/>
    </source>
</evidence>
<accession>A0AAW1Y2I3</accession>
<dbReference type="EMBL" id="JBEDUW010000002">
    <property type="protein sequence ID" value="KAK9942716.1"/>
    <property type="molecule type" value="Genomic_DNA"/>
</dbReference>
<feature type="compositionally biased region" description="Polar residues" evidence="1">
    <location>
        <begin position="1"/>
        <end position="51"/>
    </location>
</feature>
<name>A0AAW1Y2I3_RUBAR</name>
<dbReference type="AlphaFoldDB" id="A0AAW1Y2I3"/>
<comment type="caution">
    <text evidence="2">The sequence shown here is derived from an EMBL/GenBank/DDBJ whole genome shotgun (WGS) entry which is preliminary data.</text>
</comment>
<feature type="compositionally biased region" description="Polar residues" evidence="1">
    <location>
        <begin position="70"/>
        <end position="86"/>
    </location>
</feature>
<reference evidence="2 3" key="1">
    <citation type="journal article" date="2023" name="G3 (Bethesda)">
        <title>A chromosome-length genome assembly and annotation of blackberry (Rubus argutus, cv. 'Hillquist').</title>
        <authorList>
            <person name="Bruna T."/>
            <person name="Aryal R."/>
            <person name="Dudchenko O."/>
            <person name="Sargent D.J."/>
            <person name="Mead D."/>
            <person name="Buti M."/>
            <person name="Cavallini A."/>
            <person name="Hytonen T."/>
            <person name="Andres J."/>
            <person name="Pham M."/>
            <person name="Weisz D."/>
            <person name="Mascagni F."/>
            <person name="Usai G."/>
            <person name="Natali L."/>
            <person name="Bassil N."/>
            <person name="Fernandez G.E."/>
            <person name="Lomsadze A."/>
            <person name="Armour M."/>
            <person name="Olukolu B."/>
            <person name="Poorten T."/>
            <person name="Britton C."/>
            <person name="Davik J."/>
            <person name="Ashrafi H."/>
            <person name="Aiden E.L."/>
            <person name="Borodovsky M."/>
            <person name="Worthington M."/>
        </authorList>
    </citation>
    <scope>NUCLEOTIDE SEQUENCE [LARGE SCALE GENOMIC DNA]</scope>
    <source>
        <strain evidence="2">PI 553951</strain>
    </source>
</reference>
<dbReference type="Proteomes" id="UP001457282">
    <property type="component" value="Unassembled WGS sequence"/>
</dbReference>
<proteinExistence type="predicted"/>